<evidence type="ECO:0000256" key="4">
    <source>
        <dbReference type="ARBA" id="ARBA00022781"/>
    </source>
</evidence>
<comment type="similarity">
    <text evidence="1">Belongs to the V-ATPase E subunit family.</text>
</comment>
<evidence type="ECO:0000256" key="8">
    <source>
        <dbReference type="SAM" id="Coils"/>
    </source>
</evidence>
<evidence type="ECO:0000256" key="3">
    <source>
        <dbReference type="ARBA" id="ARBA00022475"/>
    </source>
</evidence>
<keyword evidence="5" id="KW-0406">Ion transport</keyword>
<organism evidence="10">
    <name type="scientific">Ignisphaera aggregans</name>
    <dbReference type="NCBI Taxonomy" id="334771"/>
    <lineage>
        <taxon>Archaea</taxon>
        <taxon>Thermoproteota</taxon>
        <taxon>Thermoprotei</taxon>
        <taxon>Desulfurococcales</taxon>
        <taxon>Desulfurococcaceae</taxon>
        <taxon>Ignisphaera</taxon>
    </lineage>
</organism>
<dbReference type="Pfam" id="PF01991">
    <property type="entry name" value="vATP-synt_E"/>
    <property type="match status" value="1"/>
</dbReference>
<dbReference type="Gene3D" id="3.30.2320.30">
    <property type="entry name" value="ATP synthase, E subunit, C-terminal"/>
    <property type="match status" value="1"/>
</dbReference>
<dbReference type="InterPro" id="IPR002842">
    <property type="entry name" value="ATPase_V1_Esu"/>
</dbReference>
<gene>
    <name evidence="9" type="ORF">ENT99_01010</name>
    <name evidence="10" type="ORF">ENU64_02070</name>
</gene>
<evidence type="ECO:0000256" key="6">
    <source>
        <dbReference type="ARBA" id="ARBA00023136"/>
    </source>
</evidence>
<protein>
    <recommendedName>
        <fullName evidence="11">V-ATPase subunit E</fullName>
    </recommendedName>
</protein>
<keyword evidence="8" id="KW-0175">Coiled coil</keyword>
<keyword evidence="6" id="KW-0472">Membrane</keyword>
<evidence type="ECO:0000256" key="7">
    <source>
        <dbReference type="ARBA" id="ARBA00023310"/>
    </source>
</evidence>
<dbReference type="AlphaFoldDB" id="A0A7J3MXB8"/>
<dbReference type="EMBL" id="DTAU01000025">
    <property type="protein sequence ID" value="HFQ78268.1"/>
    <property type="molecule type" value="Genomic_DNA"/>
</dbReference>
<evidence type="ECO:0000313" key="10">
    <source>
        <dbReference type="EMBL" id="HGT98203.1"/>
    </source>
</evidence>
<dbReference type="Gene3D" id="1.20.5.620">
    <property type="entry name" value="F1F0 ATP synthase subunit B, membrane domain"/>
    <property type="match status" value="1"/>
</dbReference>
<sequence>MSNNVRDIVLKKAEEEATSIVENARREAEKIIEEAMKRKREIIEEEKNRIMKEVGIERKIAEARMRYRQIISLTKNSIIRDIEESVKKMLENMDKRKRFESLQILAIEGVNEVLSNLGTQIGRIVIYVSKRDRELSERLVKVVKNKFEDIDVEVKEIDILGGVVIESPDRGIIIDNSYESRLKKALSSSLNELQRLFEV</sequence>
<dbReference type="GO" id="GO:0006754">
    <property type="term" value="P:ATP biosynthetic process"/>
    <property type="evidence" value="ECO:0007669"/>
    <property type="project" value="UniProtKB-KW"/>
</dbReference>
<keyword evidence="3" id="KW-1003">Cell membrane</keyword>
<reference evidence="10" key="1">
    <citation type="journal article" date="2020" name="mSystems">
        <title>Genome- and Community-Level Interaction Insights into Carbon Utilization and Element Cycling Functions of Hydrothermarchaeota in Hydrothermal Sediment.</title>
        <authorList>
            <person name="Zhou Z."/>
            <person name="Liu Y."/>
            <person name="Xu W."/>
            <person name="Pan J."/>
            <person name="Luo Z.H."/>
            <person name="Li M."/>
        </authorList>
    </citation>
    <scope>NUCLEOTIDE SEQUENCE [LARGE SCALE GENOMIC DNA]</scope>
    <source>
        <strain evidence="9">SpSt-629</strain>
        <strain evidence="10">SpSt-688</strain>
    </source>
</reference>
<keyword evidence="4" id="KW-0375">Hydrogen ion transport</keyword>
<feature type="coiled-coil region" evidence="8">
    <location>
        <begin position="10"/>
        <end position="53"/>
    </location>
</feature>
<evidence type="ECO:0000256" key="2">
    <source>
        <dbReference type="ARBA" id="ARBA00022448"/>
    </source>
</evidence>
<dbReference type="GO" id="GO:0033178">
    <property type="term" value="C:proton-transporting two-sector ATPase complex, catalytic domain"/>
    <property type="evidence" value="ECO:0007669"/>
    <property type="project" value="InterPro"/>
</dbReference>
<evidence type="ECO:0008006" key="11">
    <source>
        <dbReference type="Google" id="ProtNLM"/>
    </source>
</evidence>
<dbReference type="InterPro" id="IPR038495">
    <property type="entry name" value="ATPase_E_C"/>
</dbReference>
<dbReference type="EMBL" id="DTDH01000059">
    <property type="protein sequence ID" value="HGT98203.1"/>
    <property type="molecule type" value="Genomic_DNA"/>
</dbReference>
<accession>A0A7J3MXB8</accession>
<evidence type="ECO:0000313" key="9">
    <source>
        <dbReference type="EMBL" id="HFQ78268.1"/>
    </source>
</evidence>
<evidence type="ECO:0000256" key="5">
    <source>
        <dbReference type="ARBA" id="ARBA00023065"/>
    </source>
</evidence>
<dbReference type="GO" id="GO:0046961">
    <property type="term" value="F:proton-transporting ATPase activity, rotational mechanism"/>
    <property type="evidence" value="ECO:0007669"/>
    <property type="project" value="InterPro"/>
</dbReference>
<evidence type="ECO:0000256" key="1">
    <source>
        <dbReference type="ARBA" id="ARBA00005901"/>
    </source>
</evidence>
<dbReference type="SUPFAM" id="SSF160527">
    <property type="entry name" value="V-type ATPase subunit E-like"/>
    <property type="match status" value="1"/>
</dbReference>
<name>A0A7J3MXB8_9CREN</name>
<comment type="caution">
    <text evidence="10">The sequence shown here is derived from an EMBL/GenBank/DDBJ whole genome shotgun (WGS) entry which is preliminary data.</text>
</comment>
<keyword evidence="2" id="KW-0813">Transport</keyword>
<proteinExistence type="inferred from homology"/>
<keyword evidence="7" id="KW-0066">ATP synthesis</keyword>